<keyword evidence="8 13" id="KW-0406">Ion transport</keyword>
<dbReference type="AlphaFoldDB" id="A0A914WS72"/>
<keyword evidence="7" id="KW-0915">Sodium</keyword>
<dbReference type="Gene3D" id="1.10.287.770">
    <property type="entry name" value="YojJ-like"/>
    <property type="match status" value="1"/>
</dbReference>
<keyword evidence="10" id="KW-0325">Glycoprotein</keyword>
<name>A0A914WS72_9BILA</name>
<dbReference type="GO" id="GO:0015280">
    <property type="term" value="F:ligand-gated sodium channel activity"/>
    <property type="evidence" value="ECO:0007669"/>
    <property type="project" value="TreeGrafter"/>
</dbReference>
<keyword evidence="6" id="KW-1133">Transmembrane helix</keyword>
<organism evidence="14 15">
    <name type="scientific">Plectus sambesii</name>
    <dbReference type="NCBI Taxonomy" id="2011161"/>
    <lineage>
        <taxon>Eukaryota</taxon>
        <taxon>Metazoa</taxon>
        <taxon>Ecdysozoa</taxon>
        <taxon>Nematoda</taxon>
        <taxon>Chromadorea</taxon>
        <taxon>Plectida</taxon>
        <taxon>Plectina</taxon>
        <taxon>Plectoidea</taxon>
        <taxon>Plectidae</taxon>
        <taxon>Plectus</taxon>
    </lineage>
</organism>
<keyword evidence="5 13" id="KW-0812">Transmembrane</keyword>
<keyword evidence="3 13" id="KW-0813">Transport</keyword>
<evidence type="ECO:0000313" key="15">
    <source>
        <dbReference type="WBParaSite" id="PSAMB.scaffold505size48986.g6588.t1"/>
    </source>
</evidence>
<dbReference type="PRINTS" id="PR01078">
    <property type="entry name" value="AMINACHANNEL"/>
</dbReference>
<evidence type="ECO:0000256" key="12">
    <source>
        <dbReference type="ARBA" id="ARBA00023303"/>
    </source>
</evidence>
<evidence type="ECO:0000256" key="7">
    <source>
        <dbReference type="ARBA" id="ARBA00023053"/>
    </source>
</evidence>
<evidence type="ECO:0000256" key="9">
    <source>
        <dbReference type="ARBA" id="ARBA00023136"/>
    </source>
</evidence>
<evidence type="ECO:0000313" key="14">
    <source>
        <dbReference type="Proteomes" id="UP000887566"/>
    </source>
</evidence>
<dbReference type="Pfam" id="PF00858">
    <property type="entry name" value="ASC"/>
    <property type="match status" value="1"/>
</dbReference>
<evidence type="ECO:0000256" key="2">
    <source>
        <dbReference type="ARBA" id="ARBA00007193"/>
    </source>
</evidence>
<keyword evidence="12 13" id="KW-0407">Ion channel</keyword>
<keyword evidence="9" id="KW-0472">Membrane</keyword>
<accession>A0A914WS72</accession>
<dbReference type="WBParaSite" id="PSAMB.scaffold505size48986.g6588.t1">
    <property type="protein sequence ID" value="PSAMB.scaffold505size48986.g6588.t1"/>
    <property type="gene ID" value="PSAMB.scaffold505size48986.g6588"/>
</dbReference>
<keyword evidence="4 13" id="KW-0894">Sodium channel</keyword>
<evidence type="ECO:0000256" key="8">
    <source>
        <dbReference type="ARBA" id="ARBA00023065"/>
    </source>
</evidence>
<dbReference type="PANTHER" id="PTHR11690">
    <property type="entry name" value="AMILORIDE-SENSITIVE SODIUM CHANNEL-RELATED"/>
    <property type="match status" value="1"/>
</dbReference>
<comment type="subcellular location">
    <subcellularLocation>
        <location evidence="1">Membrane</location>
        <topology evidence="1">Multi-pass membrane protein</topology>
    </subcellularLocation>
</comment>
<evidence type="ECO:0000256" key="3">
    <source>
        <dbReference type="ARBA" id="ARBA00022448"/>
    </source>
</evidence>
<evidence type="ECO:0000256" key="4">
    <source>
        <dbReference type="ARBA" id="ARBA00022461"/>
    </source>
</evidence>
<evidence type="ECO:0000256" key="1">
    <source>
        <dbReference type="ARBA" id="ARBA00004141"/>
    </source>
</evidence>
<dbReference type="PANTHER" id="PTHR11690:SF300">
    <property type="entry name" value="PICKPOCKET PROTEIN 19"/>
    <property type="match status" value="1"/>
</dbReference>
<dbReference type="GO" id="GO:0005886">
    <property type="term" value="C:plasma membrane"/>
    <property type="evidence" value="ECO:0007669"/>
    <property type="project" value="TreeGrafter"/>
</dbReference>
<dbReference type="InterPro" id="IPR001873">
    <property type="entry name" value="ENaC"/>
</dbReference>
<evidence type="ECO:0000256" key="6">
    <source>
        <dbReference type="ARBA" id="ARBA00022989"/>
    </source>
</evidence>
<keyword evidence="14" id="KW-1185">Reference proteome</keyword>
<keyword evidence="11 13" id="KW-0739">Sodium transport</keyword>
<evidence type="ECO:0000256" key="5">
    <source>
        <dbReference type="ARBA" id="ARBA00022692"/>
    </source>
</evidence>
<comment type="similarity">
    <text evidence="2 13">Belongs to the amiloride-sensitive sodium channel (TC 1.A.6) family.</text>
</comment>
<reference evidence="15" key="1">
    <citation type="submission" date="2022-11" db="UniProtKB">
        <authorList>
            <consortium name="WormBaseParasite"/>
        </authorList>
    </citation>
    <scope>IDENTIFICATION</scope>
</reference>
<dbReference type="Proteomes" id="UP000887566">
    <property type="component" value="Unplaced"/>
</dbReference>
<evidence type="ECO:0000256" key="11">
    <source>
        <dbReference type="ARBA" id="ARBA00023201"/>
    </source>
</evidence>
<evidence type="ECO:0000256" key="10">
    <source>
        <dbReference type="ARBA" id="ARBA00023180"/>
    </source>
</evidence>
<evidence type="ECO:0000256" key="13">
    <source>
        <dbReference type="RuleBase" id="RU000679"/>
    </source>
</evidence>
<protein>
    <submittedName>
        <fullName evidence="15">Uncharacterized protein</fullName>
    </submittedName>
</protein>
<sequence length="124" mass="14160">MYDEREAITLAAEGYERVLRLSYDRASTLWFDDFVHLIDEVLYVYRSGRGYQESSLAEVNVNFRAFRVRTIEETEAYTIISLLSDIGGALGLWLGGTALSIYEIFALGFFRKDNPGTTDVQKLQ</sequence>
<proteinExistence type="inferred from homology"/>